<dbReference type="GO" id="GO:0006281">
    <property type="term" value="P:DNA repair"/>
    <property type="evidence" value="ECO:0007669"/>
    <property type="project" value="InterPro"/>
</dbReference>
<feature type="non-terminal residue" evidence="3">
    <location>
        <position position="1"/>
    </location>
</feature>
<feature type="region of interest" description="Disordered" evidence="1">
    <location>
        <begin position="215"/>
        <end position="236"/>
    </location>
</feature>
<dbReference type="InterPro" id="IPR005118">
    <property type="entry name" value="TRCF_C"/>
</dbReference>
<name>A0A937X9U4_UNCEI</name>
<evidence type="ECO:0000313" key="3">
    <source>
        <dbReference type="EMBL" id="MBM3316704.1"/>
    </source>
</evidence>
<dbReference type="SUPFAM" id="SSF143517">
    <property type="entry name" value="TRCF domain-like"/>
    <property type="match status" value="1"/>
</dbReference>
<dbReference type="SUPFAM" id="SSF52540">
    <property type="entry name" value="P-loop containing nucleoside triphosphate hydrolases"/>
    <property type="match status" value="1"/>
</dbReference>
<gene>
    <name evidence="3" type="ORF">FJY75_02520</name>
</gene>
<accession>A0A937X9U4</accession>
<protein>
    <recommendedName>
        <fullName evidence="2">Transcription-repair-coupling factor C-terminal domain-containing protein</fullName>
    </recommendedName>
</protein>
<evidence type="ECO:0000313" key="4">
    <source>
        <dbReference type="Proteomes" id="UP000748308"/>
    </source>
</evidence>
<evidence type="ECO:0000259" key="2">
    <source>
        <dbReference type="SMART" id="SM00982"/>
    </source>
</evidence>
<dbReference type="InterPro" id="IPR037235">
    <property type="entry name" value="TRCF-like_C_D7"/>
</dbReference>
<evidence type="ECO:0000256" key="1">
    <source>
        <dbReference type="SAM" id="MobiDB-lite"/>
    </source>
</evidence>
<dbReference type="SMART" id="SM00982">
    <property type="entry name" value="TRCF"/>
    <property type="match status" value="1"/>
</dbReference>
<dbReference type="Proteomes" id="UP000748308">
    <property type="component" value="Unassembled WGS sequence"/>
</dbReference>
<sequence>MKRLKAIEEFEDLGSGFQLAMRDLEIRGAGNLLGTEQHGFILNVGFDLYTRLMEEAVRELRGESPPEEIRARVVTDLEAFLPDDYVADAAEKMSLYKTLADAGTPAEVDELAAEIGDRFGRPPWQAENLFALRRLRLSAARVGAETVTLRGGAVTIEMARELTRGDVQRMIAQMPVPVAFTTHGRHRVTVAREEVGGEPLLVAGLVLDCLGDHGEREKLTEKEPRTGGRKHAQPMG</sequence>
<proteinExistence type="predicted"/>
<organism evidence="3 4">
    <name type="scientific">Eiseniibacteriota bacterium</name>
    <dbReference type="NCBI Taxonomy" id="2212470"/>
    <lineage>
        <taxon>Bacteria</taxon>
        <taxon>Candidatus Eiseniibacteriota</taxon>
    </lineage>
</organism>
<reference evidence="3" key="1">
    <citation type="submission" date="2019-03" db="EMBL/GenBank/DDBJ databases">
        <title>Lake Tanganyika Metagenome-Assembled Genomes (MAGs).</title>
        <authorList>
            <person name="Tran P."/>
        </authorList>
    </citation>
    <scope>NUCLEOTIDE SEQUENCE</scope>
    <source>
        <strain evidence="3">M_DeepCast_400m_m2_100</strain>
    </source>
</reference>
<dbReference type="Pfam" id="PF03461">
    <property type="entry name" value="TRCF"/>
    <property type="match status" value="1"/>
</dbReference>
<dbReference type="AlphaFoldDB" id="A0A937X9U4"/>
<feature type="compositionally biased region" description="Basic residues" evidence="1">
    <location>
        <begin position="227"/>
        <end position="236"/>
    </location>
</feature>
<dbReference type="InterPro" id="IPR027417">
    <property type="entry name" value="P-loop_NTPase"/>
</dbReference>
<feature type="compositionally biased region" description="Basic and acidic residues" evidence="1">
    <location>
        <begin position="215"/>
        <end position="226"/>
    </location>
</feature>
<dbReference type="Gene3D" id="3.40.50.300">
    <property type="entry name" value="P-loop containing nucleotide triphosphate hydrolases"/>
    <property type="match status" value="1"/>
</dbReference>
<comment type="caution">
    <text evidence="3">The sequence shown here is derived from an EMBL/GenBank/DDBJ whole genome shotgun (WGS) entry which is preliminary data.</text>
</comment>
<dbReference type="Gene3D" id="3.90.1150.50">
    <property type="entry name" value="Transcription-repair-coupling factor, D7 domain"/>
    <property type="match status" value="1"/>
</dbReference>
<feature type="domain" description="Transcription-repair-coupling factor C-terminal" evidence="2">
    <location>
        <begin position="74"/>
        <end position="172"/>
    </location>
</feature>
<dbReference type="EMBL" id="VGIY01000034">
    <property type="protein sequence ID" value="MBM3316704.1"/>
    <property type="molecule type" value="Genomic_DNA"/>
</dbReference>